<evidence type="ECO:0000313" key="2">
    <source>
        <dbReference type="Proteomes" id="UP000315700"/>
    </source>
</evidence>
<keyword evidence="2" id="KW-1185">Reference proteome</keyword>
<dbReference type="InParanoid" id="A0A517SH05"/>
<gene>
    <name evidence="1" type="ORF">Pan44_34490</name>
</gene>
<dbReference type="AlphaFoldDB" id="A0A517SH05"/>
<proteinExistence type="predicted"/>
<dbReference type="Proteomes" id="UP000315700">
    <property type="component" value="Chromosome"/>
</dbReference>
<name>A0A517SH05_9PLAN</name>
<evidence type="ECO:0000313" key="1">
    <source>
        <dbReference type="EMBL" id="QDT55406.1"/>
    </source>
</evidence>
<protein>
    <submittedName>
        <fullName evidence="1">Uncharacterized protein</fullName>
    </submittedName>
</protein>
<dbReference type="EMBL" id="CP036271">
    <property type="protein sequence ID" value="QDT55406.1"/>
    <property type="molecule type" value="Genomic_DNA"/>
</dbReference>
<organism evidence="1 2">
    <name type="scientific">Caulifigura coniformis</name>
    <dbReference type="NCBI Taxonomy" id="2527983"/>
    <lineage>
        <taxon>Bacteria</taxon>
        <taxon>Pseudomonadati</taxon>
        <taxon>Planctomycetota</taxon>
        <taxon>Planctomycetia</taxon>
        <taxon>Planctomycetales</taxon>
        <taxon>Planctomycetaceae</taxon>
        <taxon>Caulifigura</taxon>
    </lineage>
</organism>
<sequence length="234" mass="26294">MTQLDFAGLAAALSMRMRTTSAAVVMDRAALLRAMTALEDIEQSWQSSLSRFTKGDHDGPLYELLEEMTGADVMLRTWSAFISSSIDPGRRHLRSQSAASLLTRMLLQQRKRLLLTIIDSPLDFPSLRELDRHRRLCERWTDVLLSVFPATATVRALRFDPERSRDYTGLWPAAETSSTRTAEPIVVTAMKSALTPLSLVDSPRRGAWTHFSEAIETTLRYDRRTLLTALQGPG</sequence>
<dbReference type="KEGG" id="ccos:Pan44_34490"/>
<reference evidence="1 2" key="1">
    <citation type="submission" date="2019-02" db="EMBL/GenBank/DDBJ databases">
        <title>Deep-cultivation of Planctomycetes and their phenomic and genomic characterization uncovers novel biology.</title>
        <authorList>
            <person name="Wiegand S."/>
            <person name="Jogler M."/>
            <person name="Boedeker C."/>
            <person name="Pinto D."/>
            <person name="Vollmers J."/>
            <person name="Rivas-Marin E."/>
            <person name="Kohn T."/>
            <person name="Peeters S.H."/>
            <person name="Heuer A."/>
            <person name="Rast P."/>
            <person name="Oberbeckmann S."/>
            <person name="Bunk B."/>
            <person name="Jeske O."/>
            <person name="Meyerdierks A."/>
            <person name="Storesund J.E."/>
            <person name="Kallscheuer N."/>
            <person name="Luecker S."/>
            <person name="Lage O.M."/>
            <person name="Pohl T."/>
            <person name="Merkel B.J."/>
            <person name="Hornburger P."/>
            <person name="Mueller R.-W."/>
            <person name="Bruemmer F."/>
            <person name="Labrenz M."/>
            <person name="Spormann A.M."/>
            <person name="Op den Camp H."/>
            <person name="Overmann J."/>
            <person name="Amann R."/>
            <person name="Jetten M.S.M."/>
            <person name="Mascher T."/>
            <person name="Medema M.H."/>
            <person name="Devos D.P."/>
            <person name="Kaster A.-K."/>
            <person name="Ovreas L."/>
            <person name="Rohde M."/>
            <person name="Galperin M.Y."/>
            <person name="Jogler C."/>
        </authorList>
    </citation>
    <scope>NUCLEOTIDE SEQUENCE [LARGE SCALE GENOMIC DNA]</scope>
    <source>
        <strain evidence="1 2">Pan44</strain>
    </source>
</reference>
<accession>A0A517SH05</accession>